<proteinExistence type="predicted"/>
<gene>
    <name evidence="2" type="ORF">QSV35_16750</name>
</gene>
<feature type="region of interest" description="Disordered" evidence="1">
    <location>
        <begin position="117"/>
        <end position="147"/>
    </location>
</feature>
<evidence type="ECO:0000256" key="1">
    <source>
        <dbReference type="SAM" id="MobiDB-lite"/>
    </source>
</evidence>
<name>A0ABT7N2P7_9MICO</name>
<organism evidence="2 3">
    <name type="scientific">Microbacterium candidum</name>
    <dbReference type="NCBI Taxonomy" id="3041922"/>
    <lineage>
        <taxon>Bacteria</taxon>
        <taxon>Bacillati</taxon>
        <taxon>Actinomycetota</taxon>
        <taxon>Actinomycetes</taxon>
        <taxon>Micrococcales</taxon>
        <taxon>Microbacteriaceae</taxon>
        <taxon>Microbacterium</taxon>
    </lineage>
</organism>
<comment type="caution">
    <text evidence="2">The sequence shown here is derived from an EMBL/GenBank/DDBJ whole genome shotgun (WGS) entry which is preliminary data.</text>
</comment>
<keyword evidence="3" id="KW-1185">Reference proteome</keyword>
<accession>A0ABT7N2P7</accession>
<evidence type="ECO:0000313" key="2">
    <source>
        <dbReference type="EMBL" id="MDL9980988.1"/>
    </source>
</evidence>
<evidence type="ECO:0008006" key="4">
    <source>
        <dbReference type="Google" id="ProtNLM"/>
    </source>
</evidence>
<dbReference type="RefSeq" id="WP_286289970.1">
    <property type="nucleotide sequence ID" value="NZ_JASXSZ010000006.1"/>
</dbReference>
<reference evidence="2 3" key="1">
    <citation type="submission" date="2023-06" db="EMBL/GenBank/DDBJ databases">
        <title>Microbacterium sp. nov., isolated from a waste landfill.</title>
        <authorList>
            <person name="Wen W."/>
        </authorList>
    </citation>
    <scope>NUCLEOTIDE SEQUENCE [LARGE SCALE GENOMIC DNA]</scope>
    <source>
        <strain evidence="2 3">ASV49</strain>
    </source>
</reference>
<dbReference type="EMBL" id="JASXSZ010000006">
    <property type="protein sequence ID" value="MDL9980988.1"/>
    <property type="molecule type" value="Genomic_DNA"/>
</dbReference>
<feature type="compositionally biased region" description="Low complexity" evidence="1">
    <location>
        <begin position="117"/>
        <end position="128"/>
    </location>
</feature>
<protein>
    <recommendedName>
        <fullName evidence="4">DUF4398 domain-containing protein</fullName>
    </recommendedName>
</protein>
<evidence type="ECO:0000313" key="3">
    <source>
        <dbReference type="Proteomes" id="UP001235064"/>
    </source>
</evidence>
<sequence length="147" mass="15482">MSRSWLTSRADTTRSRWAVAGAVVLAVTLTGCTGGSYSTDTASTLQHGVLAVAQAADANDLAGAKEKLAALERLNNAAFGRGEISRVRHDAITASIATIRADLSHLLDQAAQARLQQQLQQIQQQQEDQQNRNGKGKNGKGDNGDGG</sequence>
<dbReference type="PROSITE" id="PS51257">
    <property type="entry name" value="PROKAR_LIPOPROTEIN"/>
    <property type="match status" value="1"/>
</dbReference>
<dbReference type="Proteomes" id="UP001235064">
    <property type="component" value="Unassembled WGS sequence"/>
</dbReference>